<protein>
    <submittedName>
        <fullName evidence="2">Uncharacterized protein</fullName>
    </submittedName>
</protein>
<dbReference type="Proteomes" id="UP000319160">
    <property type="component" value="Unassembled WGS sequence"/>
</dbReference>
<keyword evidence="3" id="KW-1185">Reference proteome</keyword>
<dbReference type="EMBL" id="VFLP01000007">
    <property type="protein sequence ID" value="TRX97118.1"/>
    <property type="molecule type" value="Genomic_DNA"/>
</dbReference>
<evidence type="ECO:0000313" key="3">
    <source>
        <dbReference type="Proteomes" id="UP000319160"/>
    </source>
</evidence>
<accession>A0A553IA93</accession>
<comment type="caution">
    <text evidence="2">The sequence shown here is derived from an EMBL/GenBank/DDBJ whole genome shotgun (WGS) entry which is preliminary data.</text>
</comment>
<name>A0A553IA93_9PEZI</name>
<dbReference type="AlphaFoldDB" id="A0A553IA93"/>
<feature type="region of interest" description="Disordered" evidence="1">
    <location>
        <begin position="1"/>
        <end position="41"/>
    </location>
</feature>
<gene>
    <name evidence="2" type="ORF">FHL15_001912</name>
</gene>
<organism evidence="2 3">
    <name type="scientific">Xylaria flabelliformis</name>
    <dbReference type="NCBI Taxonomy" id="2512241"/>
    <lineage>
        <taxon>Eukaryota</taxon>
        <taxon>Fungi</taxon>
        <taxon>Dikarya</taxon>
        <taxon>Ascomycota</taxon>
        <taxon>Pezizomycotina</taxon>
        <taxon>Sordariomycetes</taxon>
        <taxon>Xylariomycetidae</taxon>
        <taxon>Xylariales</taxon>
        <taxon>Xylariaceae</taxon>
        <taxon>Xylaria</taxon>
    </lineage>
</organism>
<evidence type="ECO:0000313" key="2">
    <source>
        <dbReference type="EMBL" id="TRX97118.1"/>
    </source>
</evidence>
<proteinExistence type="predicted"/>
<evidence type="ECO:0000256" key="1">
    <source>
        <dbReference type="SAM" id="MobiDB-lite"/>
    </source>
</evidence>
<reference evidence="3" key="1">
    <citation type="submission" date="2019-06" db="EMBL/GenBank/DDBJ databases">
        <title>Draft genome sequence of the griseofulvin-producing fungus Xylaria cubensis strain G536.</title>
        <authorList>
            <person name="Mead M.E."/>
            <person name="Raja H.A."/>
            <person name="Steenwyk J.L."/>
            <person name="Knowles S.L."/>
            <person name="Oberlies N.H."/>
            <person name="Rokas A."/>
        </authorList>
    </citation>
    <scope>NUCLEOTIDE SEQUENCE [LARGE SCALE GENOMIC DNA]</scope>
    <source>
        <strain evidence="3">G536</strain>
    </source>
</reference>
<sequence>MIQFSSNGGVHEAGASASIGPNDENAIRFPTNQKGVSDLRSHNSRRVVQGVYYLSTYLSADQIDGVT</sequence>